<sequence>MLFRYAYVPHALEKLHAWMAHLVTKVWCRNGGAYSVTLLCQELQDIAAEIDAIETDEPSIFDDIRDLDVLIQALAQTKRGELVTMFTHSTAVDDLCHGSAAHHPYAYSDLQAWDAKIAPQLKAFFDDLFSQHIKSGPIKRRLGDLKHHVDAFCKINREGICPFCGLEETRDEHYTTRDPYDHYLPRHKYPFNAVNFRNLSPMCHTCNSSYKTVKDPISRRPGTRQKAFAPFEDTVTFPEMQVQFDAGKIQALAPPDITFQISSATHPEEFDTWQWLFGIQERYKAKLCKKRGAHTWLNTILKDSANYGRTPTELLEDIRANTAADPFLDDGFLKLATLDACKAEGLL</sequence>
<gene>
    <name evidence="1" type="ORF">SAMN02745166_04822</name>
</gene>
<dbReference type="Gene3D" id="1.10.30.50">
    <property type="match status" value="1"/>
</dbReference>
<evidence type="ECO:0000313" key="1">
    <source>
        <dbReference type="EMBL" id="SKB07938.1"/>
    </source>
</evidence>
<keyword evidence="2" id="KW-1185">Reference proteome</keyword>
<evidence type="ECO:0000313" key="2">
    <source>
        <dbReference type="Proteomes" id="UP000190774"/>
    </source>
</evidence>
<proteinExistence type="predicted"/>
<dbReference type="EMBL" id="FUYE01000025">
    <property type="protein sequence ID" value="SKB07938.1"/>
    <property type="molecule type" value="Genomic_DNA"/>
</dbReference>
<evidence type="ECO:0008006" key="3">
    <source>
        <dbReference type="Google" id="ProtNLM"/>
    </source>
</evidence>
<dbReference type="Proteomes" id="UP000190774">
    <property type="component" value="Unassembled WGS sequence"/>
</dbReference>
<dbReference type="STRING" id="48467.SAMN02745166_04822"/>
<dbReference type="OrthoDB" id="241004at2"/>
<name>A0A1T4Z291_9BACT</name>
<accession>A0A1T4Z291</accession>
<protein>
    <recommendedName>
        <fullName evidence="3">HNH nuclease domain-containing protein</fullName>
    </recommendedName>
</protein>
<dbReference type="RefSeq" id="WP_078815938.1">
    <property type="nucleotide sequence ID" value="NZ_FUYE01000025.1"/>
</dbReference>
<reference evidence="2" key="1">
    <citation type="submission" date="2017-02" db="EMBL/GenBank/DDBJ databases">
        <authorList>
            <person name="Varghese N."/>
            <person name="Submissions S."/>
        </authorList>
    </citation>
    <scope>NUCLEOTIDE SEQUENCE [LARGE SCALE GENOMIC DNA]</scope>
    <source>
        <strain evidence="2">ATCC 700200</strain>
    </source>
</reference>
<dbReference type="AlphaFoldDB" id="A0A1T4Z291"/>
<organism evidence="1 2">
    <name type="scientific">Prosthecobacter debontii</name>
    <dbReference type="NCBI Taxonomy" id="48467"/>
    <lineage>
        <taxon>Bacteria</taxon>
        <taxon>Pseudomonadati</taxon>
        <taxon>Verrucomicrobiota</taxon>
        <taxon>Verrucomicrobiia</taxon>
        <taxon>Verrucomicrobiales</taxon>
        <taxon>Verrucomicrobiaceae</taxon>
        <taxon>Prosthecobacter</taxon>
    </lineage>
</organism>